<dbReference type="Proteomes" id="UP000822688">
    <property type="component" value="Chromosome V"/>
</dbReference>
<organism evidence="2 3">
    <name type="scientific">Ceratodon purpureus</name>
    <name type="common">Fire moss</name>
    <name type="synonym">Dicranum purpureum</name>
    <dbReference type="NCBI Taxonomy" id="3225"/>
    <lineage>
        <taxon>Eukaryota</taxon>
        <taxon>Viridiplantae</taxon>
        <taxon>Streptophyta</taxon>
        <taxon>Embryophyta</taxon>
        <taxon>Bryophyta</taxon>
        <taxon>Bryophytina</taxon>
        <taxon>Bryopsida</taxon>
        <taxon>Dicranidae</taxon>
        <taxon>Pseudoditrichales</taxon>
        <taxon>Ditrichaceae</taxon>
        <taxon>Ceratodon</taxon>
    </lineage>
</organism>
<dbReference type="AlphaFoldDB" id="A0A8T0HVH9"/>
<gene>
    <name evidence="2" type="ORF">KC19_VG292200</name>
</gene>
<comment type="caution">
    <text evidence="2">The sequence shown here is derived from an EMBL/GenBank/DDBJ whole genome shotgun (WGS) entry which is preliminary data.</text>
</comment>
<protein>
    <submittedName>
        <fullName evidence="2">Uncharacterized protein</fullName>
    </submittedName>
</protein>
<keyword evidence="3" id="KW-1185">Reference proteome</keyword>
<reference evidence="2" key="1">
    <citation type="submission" date="2020-06" db="EMBL/GenBank/DDBJ databases">
        <title>WGS assembly of Ceratodon purpureus strain R40.</title>
        <authorList>
            <person name="Carey S.B."/>
            <person name="Jenkins J."/>
            <person name="Shu S."/>
            <person name="Lovell J.T."/>
            <person name="Sreedasyam A."/>
            <person name="Maumus F."/>
            <person name="Tiley G.P."/>
            <person name="Fernandez-Pozo N."/>
            <person name="Barry K."/>
            <person name="Chen C."/>
            <person name="Wang M."/>
            <person name="Lipzen A."/>
            <person name="Daum C."/>
            <person name="Saski C.A."/>
            <person name="Payton A.C."/>
            <person name="Mcbreen J.C."/>
            <person name="Conrad R.E."/>
            <person name="Kollar L.M."/>
            <person name="Olsson S."/>
            <person name="Huttunen S."/>
            <person name="Landis J.B."/>
            <person name="Wickett N.J."/>
            <person name="Johnson M.G."/>
            <person name="Rensing S.A."/>
            <person name="Grimwood J."/>
            <person name="Schmutz J."/>
            <person name="Mcdaniel S.F."/>
        </authorList>
    </citation>
    <scope>NUCLEOTIDE SEQUENCE</scope>
    <source>
        <strain evidence="2">R40</strain>
    </source>
</reference>
<sequence length="118" mass="13334">MIRKQIEELRTSAMGNSHDVRSLIDTLMLQLEWMKRREDQNADRGQVADGTRLSDPLPPEMPLASNIQSSSLQVMQLTRGKLACVRRAASGEQRAAIGEQRFYLSSTFLKKNAPYNRG</sequence>
<dbReference type="EMBL" id="CM026426">
    <property type="protein sequence ID" value="KAG0574797.1"/>
    <property type="molecule type" value="Genomic_DNA"/>
</dbReference>
<evidence type="ECO:0000313" key="2">
    <source>
        <dbReference type="EMBL" id="KAG0574797.1"/>
    </source>
</evidence>
<accession>A0A8T0HVH9</accession>
<evidence type="ECO:0000313" key="3">
    <source>
        <dbReference type="Proteomes" id="UP000822688"/>
    </source>
</evidence>
<name>A0A8T0HVH9_CERPU</name>
<feature type="region of interest" description="Disordered" evidence="1">
    <location>
        <begin position="38"/>
        <end position="59"/>
    </location>
</feature>
<proteinExistence type="predicted"/>
<evidence type="ECO:0000256" key="1">
    <source>
        <dbReference type="SAM" id="MobiDB-lite"/>
    </source>
</evidence>